<protein>
    <submittedName>
        <fullName evidence="1">Glycosyltransferase family 4 protein</fullName>
    </submittedName>
</protein>
<accession>A0A7J4XCA0</accession>
<dbReference type="RefSeq" id="WP_130059926.1">
    <property type="nucleotide sequence ID" value="NZ_CABKSE010000002.1"/>
</dbReference>
<evidence type="ECO:0000313" key="2">
    <source>
        <dbReference type="Proteomes" id="UP000422221"/>
    </source>
</evidence>
<sequence>MEAIKNAGFEIAVYGFDNGLYNENIRNKDYKIHSIRIDGKGNKFVKSIKKILFIKKVCSISSSHDILYAFGIDIAFWVYLFTGGRRKYIYEEADLNYTKFSNKYIVRFFKSVDKYLIRHSYYAVLTSDGFVEYLYAFSIPPKQIIVLPNKLNVYFRNVSRNFYELQNVEKIRFGFIGAVRYPNTIVRFAEVVGKYFPQYEFTFWGTGIGINEAMIRCETYNNVKFEGAFRNPEDLETIYSNIDINIVCYDTTYFNVTIAEPNKLYESIFFGKPMVVSANTFLATKVKEWGIGFAANCSTDIYIKEFISSLGVEQINRCIKNCAKIQKEELIDSTTILIEKIV</sequence>
<dbReference type="GO" id="GO:0016740">
    <property type="term" value="F:transferase activity"/>
    <property type="evidence" value="ECO:0007669"/>
    <property type="project" value="UniProtKB-KW"/>
</dbReference>
<keyword evidence="1" id="KW-0808">Transferase</keyword>
<reference evidence="1 2" key="1">
    <citation type="journal article" date="2019" name="Nat. Med.">
        <title>A library of human gut bacterial isolates paired with longitudinal multiomics data enables mechanistic microbiome research.</title>
        <authorList>
            <person name="Poyet M."/>
            <person name="Groussin M."/>
            <person name="Gibbons S.M."/>
            <person name="Avila-Pacheco J."/>
            <person name="Jiang X."/>
            <person name="Kearney S.M."/>
            <person name="Perrotta A.R."/>
            <person name="Berdy B."/>
            <person name="Zhao S."/>
            <person name="Lieberman T.D."/>
            <person name="Swanson P.K."/>
            <person name="Smith M."/>
            <person name="Roesemann S."/>
            <person name="Alexander J.E."/>
            <person name="Rich S.A."/>
            <person name="Livny J."/>
            <person name="Vlamakis H."/>
            <person name="Clish C."/>
            <person name="Bullock K."/>
            <person name="Deik A."/>
            <person name="Scott J."/>
            <person name="Pierce K.A."/>
            <person name="Xavier R.J."/>
            <person name="Alm E.J."/>
        </authorList>
    </citation>
    <scope>NUCLEOTIDE SEQUENCE [LARGE SCALE GENOMIC DNA]</scope>
    <source>
        <strain evidence="1 2">BIOML-A10</strain>
    </source>
</reference>
<dbReference type="GeneID" id="93117737"/>
<dbReference type="SUPFAM" id="SSF53756">
    <property type="entry name" value="UDP-Glycosyltransferase/glycogen phosphorylase"/>
    <property type="match status" value="1"/>
</dbReference>
<dbReference type="AlphaFoldDB" id="A0A7J4XCA0"/>
<name>A0A7J4XCA0_9BACE</name>
<dbReference type="EMBL" id="VWMK01000038">
    <property type="protein sequence ID" value="KAA3757002.1"/>
    <property type="molecule type" value="Genomic_DNA"/>
</dbReference>
<proteinExistence type="predicted"/>
<comment type="caution">
    <text evidence="1">The sequence shown here is derived from an EMBL/GenBank/DDBJ whole genome shotgun (WGS) entry which is preliminary data.</text>
</comment>
<dbReference type="Proteomes" id="UP000422221">
    <property type="component" value="Unassembled WGS sequence"/>
</dbReference>
<gene>
    <name evidence="1" type="ORF">F3F73_22890</name>
</gene>
<dbReference type="Gene3D" id="3.40.50.2000">
    <property type="entry name" value="Glycogen Phosphorylase B"/>
    <property type="match status" value="1"/>
</dbReference>
<evidence type="ECO:0000313" key="1">
    <source>
        <dbReference type="EMBL" id="KAA3757002.1"/>
    </source>
</evidence>
<organism evidence="1 2">
    <name type="scientific">Bacteroides salyersiae</name>
    <dbReference type="NCBI Taxonomy" id="291644"/>
    <lineage>
        <taxon>Bacteria</taxon>
        <taxon>Pseudomonadati</taxon>
        <taxon>Bacteroidota</taxon>
        <taxon>Bacteroidia</taxon>
        <taxon>Bacteroidales</taxon>
        <taxon>Bacteroidaceae</taxon>
        <taxon>Bacteroides</taxon>
    </lineage>
</organism>